<organism evidence="1 2">
    <name type="scientific">Nosema granulosis</name>
    <dbReference type="NCBI Taxonomy" id="83296"/>
    <lineage>
        <taxon>Eukaryota</taxon>
        <taxon>Fungi</taxon>
        <taxon>Fungi incertae sedis</taxon>
        <taxon>Microsporidia</taxon>
        <taxon>Nosematidae</taxon>
        <taxon>Nosema</taxon>
    </lineage>
</organism>
<dbReference type="AlphaFoldDB" id="A0A9P6GYH4"/>
<keyword evidence="2" id="KW-1185">Reference proteome</keyword>
<sequence>MLRDATILSKRECINMKTLLKVTISKSPAEIKSLLYQYACSVENWNMFIKQAEGASWLPFPERDVCRVDTGNNAKEISKNKVYQNKTFSNQYVCIIHGKGNHTTEKCFTIQKLEKNGWKKTKTINEIKDETSSEQYEFNKFSNIYSCDTSKKYSNPFFCGDTNKWN</sequence>
<evidence type="ECO:0000313" key="2">
    <source>
        <dbReference type="Proteomes" id="UP000740883"/>
    </source>
</evidence>
<proteinExistence type="predicted"/>
<gene>
    <name evidence="1" type="ORF">NGRA_2880</name>
</gene>
<name>A0A9P6GYH4_9MICR</name>
<dbReference type="EMBL" id="SBJO01000435">
    <property type="protein sequence ID" value="KAF9761071.1"/>
    <property type="molecule type" value="Genomic_DNA"/>
</dbReference>
<reference evidence="1 2" key="1">
    <citation type="journal article" date="2020" name="Genome Biol. Evol.">
        <title>Comparative genomics of strictly vertically transmitted, feminizing microsporidia endosymbionts of amphipod crustaceans.</title>
        <authorList>
            <person name="Cormier A."/>
            <person name="Chebbi M.A."/>
            <person name="Giraud I."/>
            <person name="Wattier R."/>
            <person name="Teixeira M."/>
            <person name="Gilbert C."/>
            <person name="Rigaud T."/>
            <person name="Cordaux R."/>
        </authorList>
    </citation>
    <scope>NUCLEOTIDE SEQUENCE [LARGE SCALE GENOMIC DNA]</scope>
    <source>
        <strain evidence="1 2">Ou3-Ou53</strain>
    </source>
</reference>
<accession>A0A9P6GYH4</accession>
<evidence type="ECO:0000313" key="1">
    <source>
        <dbReference type="EMBL" id="KAF9761071.1"/>
    </source>
</evidence>
<dbReference type="Proteomes" id="UP000740883">
    <property type="component" value="Unassembled WGS sequence"/>
</dbReference>
<dbReference type="OrthoDB" id="2195731at2759"/>
<comment type="caution">
    <text evidence="1">The sequence shown here is derived from an EMBL/GenBank/DDBJ whole genome shotgun (WGS) entry which is preliminary data.</text>
</comment>
<protein>
    <submittedName>
        <fullName evidence="1">Uncharacterized protein</fullName>
    </submittedName>
</protein>